<dbReference type="Pfam" id="PF00135">
    <property type="entry name" value="COesterase"/>
    <property type="match status" value="1"/>
</dbReference>
<keyword evidence="2" id="KW-0719">Serine esterase</keyword>
<keyword evidence="6" id="KW-1185">Reference proteome</keyword>
<evidence type="ECO:0000256" key="2">
    <source>
        <dbReference type="ARBA" id="ARBA00022487"/>
    </source>
</evidence>
<dbReference type="Gene3D" id="3.40.50.1820">
    <property type="entry name" value="alpha/beta hydrolase"/>
    <property type="match status" value="1"/>
</dbReference>
<keyword evidence="3 4" id="KW-0378">Hydrolase</keyword>
<dbReference type="SUPFAM" id="SSF53474">
    <property type="entry name" value="alpha/beta-Hydrolases"/>
    <property type="match status" value="1"/>
</dbReference>
<accession>A0A914YD39</accession>
<dbReference type="Proteomes" id="UP000887577">
    <property type="component" value="Unplaced"/>
</dbReference>
<feature type="domain" description="Carboxylesterase type B" evidence="5">
    <location>
        <begin position="1"/>
        <end position="122"/>
    </location>
</feature>
<organism evidence="6 7">
    <name type="scientific">Panagrolaimus superbus</name>
    <dbReference type="NCBI Taxonomy" id="310955"/>
    <lineage>
        <taxon>Eukaryota</taxon>
        <taxon>Metazoa</taxon>
        <taxon>Ecdysozoa</taxon>
        <taxon>Nematoda</taxon>
        <taxon>Chromadorea</taxon>
        <taxon>Rhabditida</taxon>
        <taxon>Tylenchina</taxon>
        <taxon>Panagrolaimomorpha</taxon>
        <taxon>Panagrolaimoidea</taxon>
        <taxon>Panagrolaimidae</taxon>
        <taxon>Panagrolaimus</taxon>
    </lineage>
</organism>
<evidence type="ECO:0000259" key="5">
    <source>
        <dbReference type="Pfam" id="PF00135"/>
    </source>
</evidence>
<evidence type="ECO:0000313" key="7">
    <source>
        <dbReference type="WBParaSite" id="PSU_v2.g18141.t1"/>
    </source>
</evidence>
<dbReference type="InterPro" id="IPR019826">
    <property type="entry name" value="Carboxylesterase_B_AS"/>
</dbReference>
<dbReference type="InterPro" id="IPR029058">
    <property type="entry name" value="AB_hydrolase_fold"/>
</dbReference>
<dbReference type="PROSITE" id="PS00122">
    <property type="entry name" value="CARBOXYLESTERASE_B_1"/>
    <property type="match status" value="1"/>
</dbReference>
<dbReference type="InterPro" id="IPR002018">
    <property type="entry name" value="CarbesteraseB"/>
</dbReference>
<dbReference type="EC" id="3.1.1.-" evidence="4"/>
<dbReference type="AlphaFoldDB" id="A0A914YD39"/>
<proteinExistence type="inferred from homology"/>
<sequence length="137" mass="14688">MSLGTKEDPGNIGLWDQIAALKFVKSNAFYFGGNPNNIIVWGQSAGSASVDLLTLSPHSRNLFDKAIEGSAAATSDFSEGKHSTQATKQLASAMGCKSSDAEEIKVFLKAQTWQDIMNVSSTKVRTFFKGHAGDKDN</sequence>
<protein>
    <recommendedName>
        <fullName evidence="4">Carboxylic ester hydrolase</fullName>
        <ecNumber evidence="4">3.1.1.-</ecNumber>
    </recommendedName>
</protein>
<name>A0A914YD39_9BILA</name>
<dbReference type="PANTHER" id="PTHR44590">
    <property type="entry name" value="CARBOXYLIC ESTER HYDROLASE-RELATED"/>
    <property type="match status" value="1"/>
</dbReference>
<comment type="similarity">
    <text evidence="1 4">Belongs to the type-B carboxylesterase/lipase family.</text>
</comment>
<reference evidence="7" key="1">
    <citation type="submission" date="2022-11" db="UniProtKB">
        <authorList>
            <consortium name="WormBaseParasite"/>
        </authorList>
    </citation>
    <scope>IDENTIFICATION</scope>
</reference>
<dbReference type="PANTHER" id="PTHR44590:SF4">
    <property type="entry name" value="CARBOXYLIC ESTER HYDROLASE"/>
    <property type="match status" value="1"/>
</dbReference>
<dbReference type="WBParaSite" id="PSU_v2.g18141.t1">
    <property type="protein sequence ID" value="PSU_v2.g18141.t1"/>
    <property type="gene ID" value="PSU_v2.g18141"/>
</dbReference>
<evidence type="ECO:0000256" key="1">
    <source>
        <dbReference type="ARBA" id="ARBA00005964"/>
    </source>
</evidence>
<dbReference type="GO" id="GO:0052689">
    <property type="term" value="F:carboxylic ester hydrolase activity"/>
    <property type="evidence" value="ECO:0007669"/>
    <property type="project" value="UniProtKB-KW"/>
</dbReference>
<evidence type="ECO:0000256" key="4">
    <source>
        <dbReference type="RuleBase" id="RU361235"/>
    </source>
</evidence>
<evidence type="ECO:0000256" key="3">
    <source>
        <dbReference type="ARBA" id="ARBA00022801"/>
    </source>
</evidence>
<evidence type="ECO:0000313" key="6">
    <source>
        <dbReference type="Proteomes" id="UP000887577"/>
    </source>
</evidence>